<gene>
    <name evidence="15" type="ORF">FAM09_06760</name>
</gene>
<comment type="function">
    <text evidence="11">Subunits I and II form the functional core of the enzyme complex. Electrons originating in cytochrome c are transferred via heme a and Cu(A) to the binuclear center formed by heme a3 and Cu(B).</text>
</comment>
<name>A0A4S8I178_9BACT</name>
<keyword evidence="5 10" id="KW-0812">Transmembrane</keyword>
<evidence type="ECO:0000256" key="9">
    <source>
        <dbReference type="ARBA" id="ARBA00023136"/>
    </source>
</evidence>
<keyword evidence="8 12" id="KW-1133">Transmembrane helix</keyword>
<keyword evidence="11" id="KW-0186">Copper</keyword>
<evidence type="ECO:0000256" key="6">
    <source>
        <dbReference type="ARBA" id="ARBA00022967"/>
    </source>
</evidence>
<accession>A0A4S8I178</accession>
<dbReference type="PANTHER" id="PTHR22888:SF9">
    <property type="entry name" value="CYTOCHROME C OXIDASE SUBUNIT 2"/>
    <property type="match status" value="1"/>
</dbReference>
<comment type="subcellular location">
    <subcellularLocation>
        <location evidence="10">Cell membrane</location>
        <topology evidence="10">Multi-pass membrane protein</topology>
    </subcellularLocation>
    <subcellularLocation>
        <location evidence="1">Membrane</location>
        <topology evidence="1">Multi-pass membrane protein</topology>
    </subcellularLocation>
</comment>
<evidence type="ECO:0000256" key="3">
    <source>
        <dbReference type="ARBA" id="ARBA00022448"/>
    </source>
</evidence>
<evidence type="ECO:0000256" key="11">
    <source>
        <dbReference type="RuleBase" id="RU004024"/>
    </source>
</evidence>
<comment type="cofactor">
    <cofactor evidence="11">
        <name>Cu cation</name>
        <dbReference type="ChEBI" id="CHEBI:23378"/>
    </cofactor>
    <text evidence="11">Binds a copper A center.</text>
</comment>
<evidence type="ECO:0000259" key="14">
    <source>
        <dbReference type="PROSITE" id="PS50999"/>
    </source>
</evidence>
<keyword evidence="16" id="KW-1185">Reference proteome</keyword>
<keyword evidence="7 10" id="KW-0249">Electron transport</keyword>
<dbReference type="InterPro" id="IPR008972">
    <property type="entry name" value="Cupredoxin"/>
</dbReference>
<feature type="transmembrane region" description="Helical" evidence="12">
    <location>
        <begin position="6"/>
        <end position="26"/>
    </location>
</feature>
<evidence type="ECO:0000259" key="13">
    <source>
        <dbReference type="PROSITE" id="PS50857"/>
    </source>
</evidence>
<keyword evidence="4 10" id="KW-0679">Respiratory chain</keyword>
<keyword evidence="3 10" id="KW-0813">Transport</keyword>
<sequence>MTTTGLFLLAILALGFLITFQIAKASEYVSVLKGEKKSFEQNNKINGFLMVVFLVLGLIGVWYCNKALYPKTLMPHPSASDHGENIDTMLKITLLITGIVFLLTQILLFWFAYKYQYSEKRRAFYYPHNNKLEVLWTTVPAITLCLLVGFGLYYWFKITGEAPSNAMQVEITGRQFGWIYRYPGKDNTFGKKYFRMIDEAEGNLLGMLWKDSTMDTPNGVQSLKADATGYDDIIQTTAMYLVVDKPVKLIINSRDVIHDVGLPHFRMKMDAVPGTPTTMWFTPKYTTKKMKEITGNPNFEYEIACDQMCGNGHYSMKGLIKVVDEQEYKFWLASQKPAYTPAVTAAPAPAAQPAHADTTAKDHAGAIVPKGVLAAKR</sequence>
<keyword evidence="6" id="KW-1278">Translocase</keyword>
<evidence type="ECO:0000256" key="12">
    <source>
        <dbReference type="SAM" id="Phobius"/>
    </source>
</evidence>
<organism evidence="15 16">
    <name type="scientific">Niastella caeni</name>
    <dbReference type="NCBI Taxonomy" id="2569763"/>
    <lineage>
        <taxon>Bacteria</taxon>
        <taxon>Pseudomonadati</taxon>
        <taxon>Bacteroidota</taxon>
        <taxon>Chitinophagia</taxon>
        <taxon>Chitinophagales</taxon>
        <taxon>Chitinophagaceae</taxon>
        <taxon>Niastella</taxon>
    </lineage>
</organism>
<keyword evidence="11" id="KW-0479">Metal-binding</keyword>
<dbReference type="GO" id="GO:0004129">
    <property type="term" value="F:cytochrome-c oxidase activity"/>
    <property type="evidence" value="ECO:0007669"/>
    <property type="project" value="UniProtKB-EC"/>
</dbReference>
<evidence type="ECO:0000256" key="7">
    <source>
        <dbReference type="ARBA" id="ARBA00022982"/>
    </source>
</evidence>
<evidence type="ECO:0000313" key="16">
    <source>
        <dbReference type="Proteomes" id="UP000306918"/>
    </source>
</evidence>
<dbReference type="PRINTS" id="PR01166">
    <property type="entry name" value="CYCOXIDASEII"/>
</dbReference>
<dbReference type="OrthoDB" id="9781261at2"/>
<dbReference type="GO" id="GO:0005507">
    <property type="term" value="F:copper ion binding"/>
    <property type="evidence" value="ECO:0007669"/>
    <property type="project" value="InterPro"/>
</dbReference>
<comment type="catalytic activity">
    <reaction evidence="11">
        <text>4 Fe(II)-[cytochrome c] + O2 + 8 H(+)(in) = 4 Fe(III)-[cytochrome c] + 2 H2O + 4 H(+)(out)</text>
        <dbReference type="Rhea" id="RHEA:11436"/>
        <dbReference type="Rhea" id="RHEA-COMP:10350"/>
        <dbReference type="Rhea" id="RHEA-COMP:14399"/>
        <dbReference type="ChEBI" id="CHEBI:15377"/>
        <dbReference type="ChEBI" id="CHEBI:15378"/>
        <dbReference type="ChEBI" id="CHEBI:15379"/>
        <dbReference type="ChEBI" id="CHEBI:29033"/>
        <dbReference type="ChEBI" id="CHEBI:29034"/>
        <dbReference type="EC" id="7.1.1.9"/>
    </reaction>
</comment>
<reference evidence="15 16" key="1">
    <citation type="submission" date="2019-04" db="EMBL/GenBank/DDBJ databases">
        <title>Niastella caeni sp. nov., isolated from activated sludge.</title>
        <authorList>
            <person name="Sheng M."/>
        </authorList>
    </citation>
    <scope>NUCLEOTIDE SEQUENCE [LARGE SCALE GENOMIC DNA]</scope>
    <source>
        <strain evidence="15 16">HX-2-15</strain>
    </source>
</reference>
<dbReference type="AlphaFoldDB" id="A0A4S8I178"/>
<comment type="similarity">
    <text evidence="2 10">Belongs to the cytochrome c oxidase subunit 2 family.</text>
</comment>
<dbReference type="InterPro" id="IPR045187">
    <property type="entry name" value="CcO_II"/>
</dbReference>
<dbReference type="SUPFAM" id="SSF49503">
    <property type="entry name" value="Cupredoxins"/>
    <property type="match status" value="1"/>
</dbReference>
<feature type="domain" description="Cytochrome oxidase subunit II transmembrane region profile" evidence="14">
    <location>
        <begin position="67"/>
        <end position="162"/>
    </location>
</feature>
<evidence type="ECO:0000256" key="5">
    <source>
        <dbReference type="ARBA" id="ARBA00022692"/>
    </source>
</evidence>
<comment type="caution">
    <text evidence="15">The sequence shown here is derived from an EMBL/GenBank/DDBJ whole genome shotgun (WGS) entry which is preliminary data.</text>
</comment>
<feature type="domain" description="Cytochrome oxidase subunit II copper A binding" evidence="13">
    <location>
        <begin position="164"/>
        <end position="334"/>
    </location>
</feature>
<dbReference type="Pfam" id="PF02790">
    <property type="entry name" value="COX2_TM"/>
    <property type="match status" value="1"/>
</dbReference>
<dbReference type="InterPro" id="IPR002429">
    <property type="entry name" value="CcO_II-like_C"/>
</dbReference>
<dbReference type="PROSITE" id="PS50857">
    <property type="entry name" value="COX2_CUA"/>
    <property type="match status" value="1"/>
</dbReference>
<dbReference type="RefSeq" id="WP_136576285.1">
    <property type="nucleotide sequence ID" value="NZ_STFF01000001.1"/>
</dbReference>
<evidence type="ECO:0000313" key="15">
    <source>
        <dbReference type="EMBL" id="THU41797.1"/>
    </source>
</evidence>
<evidence type="ECO:0000256" key="4">
    <source>
        <dbReference type="ARBA" id="ARBA00022660"/>
    </source>
</evidence>
<feature type="transmembrane region" description="Helical" evidence="12">
    <location>
        <begin position="47"/>
        <end position="69"/>
    </location>
</feature>
<dbReference type="EMBL" id="STFF01000001">
    <property type="protein sequence ID" value="THU41797.1"/>
    <property type="molecule type" value="Genomic_DNA"/>
</dbReference>
<feature type="transmembrane region" description="Helical" evidence="12">
    <location>
        <begin position="89"/>
        <end position="113"/>
    </location>
</feature>
<dbReference type="Gene3D" id="1.10.287.90">
    <property type="match status" value="1"/>
</dbReference>
<keyword evidence="9 12" id="KW-0472">Membrane</keyword>
<evidence type="ECO:0000256" key="1">
    <source>
        <dbReference type="ARBA" id="ARBA00004141"/>
    </source>
</evidence>
<dbReference type="GO" id="GO:0042773">
    <property type="term" value="P:ATP synthesis coupled electron transport"/>
    <property type="evidence" value="ECO:0007669"/>
    <property type="project" value="TreeGrafter"/>
</dbReference>
<dbReference type="Proteomes" id="UP000306918">
    <property type="component" value="Unassembled WGS sequence"/>
</dbReference>
<evidence type="ECO:0000256" key="2">
    <source>
        <dbReference type="ARBA" id="ARBA00007866"/>
    </source>
</evidence>
<dbReference type="GO" id="GO:0005886">
    <property type="term" value="C:plasma membrane"/>
    <property type="evidence" value="ECO:0007669"/>
    <property type="project" value="UniProtKB-SubCell"/>
</dbReference>
<evidence type="ECO:0000256" key="8">
    <source>
        <dbReference type="ARBA" id="ARBA00022989"/>
    </source>
</evidence>
<dbReference type="Pfam" id="PF00116">
    <property type="entry name" value="COX2"/>
    <property type="match status" value="1"/>
</dbReference>
<evidence type="ECO:0000256" key="10">
    <source>
        <dbReference type="RuleBase" id="RU000456"/>
    </source>
</evidence>
<dbReference type="Gene3D" id="2.60.40.420">
    <property type="entry name" value="Cupredoxins - blue copper proteins"/>
    <property type="match status" value="1"/>
</dbReference>
<dbReference type="InterPro" id="IPR011759">
    <property type="entry name" value="Cyt_c_oxidase_su2_TM_dom"/>
</dbReference>
<protein>
    <recommendedName>
        <fullName evidence="11">Cytochrome c oxidase subunit 2</fullName>
        <ecNumber evidence="11">7.1.1.9</ecNumber>
    </recommendedName>
</protein>
<dbReference type="PROSITE" id="PS50999">
    <property type="entry name" value="COX2_TM"/>
    <property type="match status" value="1"/>
</dbReference>
<dbReference type="PANTHER" id="PTHR22888">
    <property type="entry name" value="CYTOCHROME C OXIDASE, SUBUNIT II"/>
    <property type="match status" value="1"/>
</dbReference>
<dbReference type="EC" id="7.1.1.9" evidence="11"/>
<proteinExistence type="inferred from homology"/>
<dbReference type="SUPFAM" id="SSF81464">
    <property type="entry name" value="Cytochrome c oxidase subunit II-like, transmembrane region"/>
    <property type="match status" value="1"/>
</dbReference>
<feature type="transmembrane region" description="Helical" evidence="12">
    <location>
        <begin position="134"/>
        <end position="156"/>
    </location>
</feature>
<dbReference type="InterPro" id="IPR036257">
    <property type="entry name" value="Cyt_c_oxidase_su2_TM_sf"/>
</dbReference>